<sequence length="715" mass="79578">MSEMSAIAFLLFLYGVYFACAEKYEGCFSNNALNPELPSPVLEYTSVSECTKKCRSHYYMFAGLMNGQKCYCISRFGQNGPSNGCDHCIDDPTNYCGSFAAMSVYATGQQGPSPPRRIEVTRDDMDALVITWQPPDIPNGNVTFYTVRAVVVKTHASNVLPPVESQIQGGVSNSTILRGLQPGTKYNISIVASNTQGLSEPAYAVEWTLIGPPDKPVTPEVLERGDSTITVMLTEGHSEYGPISAYQVVVVQAGTIPPFGPHVEYLNYESASKQGLNYYVTAQFDPSDFHKYKRFIVGDGKMIGGYYNIPLKNHFVSAQVGQVVISRVGEEIQRSYSDLANNMFNREATATGSHMDSTALALCIAITILSILLAVSIFLYFVLRRRHERFNMRKLPEQQELTLQGPVYEVDNMGYIPEDIPERVNHYQELKRKVWSIPRNSLTVDSFVVRRGRFGSVHTGTVSKDDGSSSPVTIHTIADGALKGSDKRHMLRELDVCIRTSSMKYLAGLVGTCETSDTLYVVLESPPHILKSRLLGARSGDAFPTDRILSISTSIAVALQYLADYKIVHTHLCARSVGLTNDWTPKLMGHGIAKYALEDVKYTRWTAIECFDRQKKHQPGVIWSFGVLLWEILSMGGTPYSNLTLDSEVEEAVTRGVRLPQLLDVPDPIYEVMSSCWRDDPEERPTFDELTRLDTLTMCPITAITEPYLPELELN</sequence>
<dbReference type="AlphaFoldDB" id="A0A0J7KAE5"/>
<evidence type="ECO:0000313" key="13">
    <source>
        <dbReference type="Proteomes" id="UP000036403"/>
    </source>
</evidence>
<dbReference type="GO" id="GO:0005886">
    <property type="term" value="C:plasma membrane"/>
    <property type="evidence" value="ECO:0007669"/>
    <property type="project" value="TreeGrafter"/>
</dbReference>
<dbReference type="OrthoDB" id="9943809at2759"/>
<dbReference type="Gene3D" id="2.60.40.10">
    <property type="entry name" value="Immunoglobulins"/>
    <property type="match status" value="1"/>
</dbReference>
<keyword evidence="4 7" id="KW-1133">Transmembrane helix</keyword>
<feature type="signal peptide" evidence="8">
    <location>
        <begin position="1"/>
        <end position="21"/>
    </location>
</feature>
<dbReference type="SMART" id="SM00321">
    <property type="entry name" value="WSC"/>
    <property type="match status" value="1"/>
</dbReference>
<dbReference type="Pfam" id="PF23144">
    <property type="entry name" value="Fn3_PTPRU"/>
    <property type="match status" value="1"/>
</dbReference>
<evidence type="ECO:0000259" key="11">
    <source>
        <dbReference type="PROSITE" id="PS51212"/>
    </source>
</evidence>
<dbReference type="Pfam" id="PF07714">
    <property type="entry name" value="PK_Tyr_Ser-Thr"/>
    <property type="match status" value="1"/>
</dbReference>
<dbReference type="GO" id="GO:0005524">
    <property type="term" value="F:ATP binding"/>
    <property type="evidence" value="ECO:0007669"/>
    <property type="project" value="InterPro"/>
</dbReference>
<name>A0A0J7KAE5_LASNI</name>
<dbReference type="InterPro" id="IPR003961">
    <property type="entry name" value="FN3_dom"/>
</dbReference>
<dbReference type="PROSITE" id="PS50853">
    <property type="entry name" value="FN3"/>
    <property type="match status" value="1"/>
</dbReference>
<dbReference type="GO" id="GO:0043235">
    <property type="term" value="C:receptor complex"/>
    <property type="evidence" value="ECO:0007669"/>
    <property type="project" value="TreeGrafter"/>
</dbReference>
<feature type="domain" description="WSC" evidence="11">
    <location>
        <begin position="21"/>
        <end position="108"/>
    </location>
</feature>
<evidence type="ECO:0000256" key="2">
    <source>
        <dbReference type="ARBA" id="ARBA00022692"/>
    </source>
</evidence>
<dbReference type="InterPro" id="IPR036116">
    <property type="entry name" value="FN3_sf"/>
</dbReference>
<evidence type="ECO:0000256" key="6">
    <source>
        <dbReference type="ARBA" id="ARBA00023180"/>
    </source>
</evidence>
<dbReference type="Proteomes" id="UP000036403">
    <property type="component" value="Unassembled WGS sequence"/>
</dbReference>
<evidence type="ECO:0000259" key="10">
    <source>
        <dbReference type="PROSITE" id="PS50853"/>
    </source>
</evidence>
<evidence type="ECO:0000256" key="8">
    <source>
        <dbReference type="SAM" id="SignalP"/>
    </source>
</evidence>
<dbReference type="SUPFAM" id="SSF49265">
    <property type="entry name" value="Fibronectin type III"/>
    <property type="match status" value="1"/>
</dbReference>
<evidence type="ECO:0000259" key="9">
    <source>
        <dbReference type="PROSITE" id="PS50011"/>
    </source>
</evidence>
<evidence type="ECO:0000256" key="1">
    <source>
        <dbReference type="ARBA" id="ARBA00004479"/>
    </source>
</evidence>
<dbReference type="PaxDb" id="67767-A0A0J7KAE5"/>
<dbReference type="InterPro" id="IPR050122">
    <property type="entry name" value="RTK"/>
</dbReference>
<dbReference type="Pfam" id="PF00041">
    <property type="entry name" value="fn3"/>
    <property type="match status" value="1"/>
</dbReference>
<feature type="domain" description="Fibronectin type-III" evidence="10">
    <location>
        <begin position="114"/>
        <end position="213"/>
    </location>
</feature>
<dbReference type="EMBL" id="LBMM01010833">
    <property type="protein sequence ID" value="KMQ87201.1"/>
    <property type="molecule type" value="Genomic_DNA"/>
</dbReference>
<dbReference type="STRING" id="67767.A0A0J7KAE5"/>
<dbReference type="PROSITE" id="PS50011">
    <property type="entry name" value="PROTEIN_KINASE_DOM"/>
    <property type="match status" value="1"/>
</dbReference>
<dbReference type="InterPro" id="IPR001245">
    <property type="entry name" value="Ser-Thr/Tyr_kinase_cat_dom"/>
</dbReference>
<keyword evidence="12" id="KW-0418">Kinase</keyword>
<feature type="transmembrane region" description="Helical" evidence="7">
    <location>
        <begin position="359"/>
        <end position="383"/>
    </location>
</feature>
<organism evidence="12 13">
    <name type="scientific">Lasius niger</name>
    <name type="common">Black garden ant</name>
    <dbReference type="NCBI Taxonomy" id="67767"/>
    <lineage>
        <taxon>Eukaryota</taxon>
        <taxon>Metazoa</taxon>
        <taxon>Ecdysozoa</taxon>
        <taxon>Arthropoda</taxon>
        <taxon>Hexapoda</taxon>
        <taxon>Insecta</taxon>
        <taxon>Pterygota</taxon>
        <taxon>Neoptera</taxon>
        <taxon>Endopterygota</taxon>
        <taxon>Hymenoptera</taxon>
        <taxon>Apocrita</taxon>
        <taxon>Aculeata</taxon>
        <taxon>Formicoidea</taxon>
        <taxon>Formicidae</taxon>
        <taxon>Formicinae</taxon>
        <taxon>Lasius</taxon>
        <taxon>Lasius</taxon>
    </lineage>
</organism>
<dbReference type="PROSITE" id="PS51212">
    <property type="entry name" value="WSC"/>
    <property type="match status" value="1"/>
</dbReference>
<dbReference type="SMART" id="SM00060">
    <property type="entry name" value="FN3"/>
    <property type="match status" value="1"/>
</dbReference>
<reference evidence="12 13" key="1">
    <citation type="submission" date="2015-04" db="EMBL/GenBank/DDBJ databases">
        <title>Lasius niger genome sequencing.</title>
        <authorList>
            <person name="Konorov E.A."/>
            <person name="Nikitin M.A."/>
            <person name="Kirill M.V."/>
            <person name="Chang P."/>
        </authorList>
    </citation>
    <scope>NUCLEOTIDE SEQUENCE [LARGE SCALE GENOMIC DNA]</scope>
    <source>
        <tissue evidence="12">Whole</tissue>
    </source>
</reference>
<dbReference type="InterPro" id="IPR002889">
    <property type="entry name" value="WSC_carb-bd"/>
</dbReference>
<dbReference type="GO" id="GO:0004714">
    <property type="term" value="F:transmembrane receptor protein tyrosine kinase activity"/>
    <property type="evidence" value="ECO:0007669"/>
    <property type="project" value="UniProtKB-ARBA"/>
</dbReference>
<dbReference type="Pfam" id="PF01822">
    <property type="entry name" value="WSC"/>
    <property type="match status" value="1"/>
</dbReference>
<dbReference type="SUPFAM" id="SSF56112">
    <property type="entry name" value="Protein kinase-like (PK-like)"/>
    <property type="match status" value="1"/>
</dbReference>
<comment type="subcellular location">
    <subcellularLocation>
        <location evidence="1">Membrane</location>
        <topology evidence="1">Single-pass type I membrane protein</topology>
    </subcellularLocation>
</comment>
<protein>
    <submittedName>
        <fullName evidence="12">Tyrosine-protein kinase wsck-like protein</fullName>
    </submittedName>
</protein>
<feature type="chain" id="PRO_5005289943" evidence="8">
    <location>
        <begin position="22"/>
        <end position="715"/>
    </location>
</feature>
<dbReference type="InterPro" id="IPR013783">
    <property type="entry name" value="Ig-like_fold"/>
</dbReference>
<dbReference type="Gene3D" id="1.10.510.10">
    <property type="entry name" value="Transferase(Phosphotransferase) domain 1"/>
    <property type="match status" value="1"/>
</dbReference>
<accession>A0A0J7KAE5</accession>
<dbReference type="InterPro" id="IPR000719">
    <property type="entry name" value="Prot_kinase_dom"/>
</dbReference>
<keyword evidence="2 7" id="KW-0812">Transmembrane</keyword>
<evidence type="ECO:0000256" key="4">
    <source>
        <dbReference type="ARBA" id="ARBA00022989"/>
    </source>
</evidence>
<feature type="domain" description="Protein kinase" evidence="9">
    <location>
        <begin position="443"/>
        <end position="709"/>
    </location>
</feature>
<proteinExistence type="predicted"/>
<dbReference type="CDD" id="cd00063">
    <property type="entry name" value="FN3"/>
    <property type="match status" value="1"/>
</dbReference>
<evidence type="ECO:0000256" key="5">
    <source>
        <dbReference type="ARBA" id="ARBA00023136"/>
    </source>
</evidence>
<evidence type="ECO:0000256" key="3">
    <source>
        <dbReference type="ARBA" id="ARBA00022729"/>
    </source>
</evidence>
<gene>
    <name evidence="12" type="ORF">RF55_13585</name>
</gene>
<keyword evidence="12" id="KW-0808">Transferase</keyword>
<keyword evidence="13" id="KW-1185">Reference proteome</keyword>
<evidence type="ECO:0000313" key="12">
    <source>
        <dbReference type="EMBL" id="KMQ87201.1"/>
    </source>
</evidence>
<dbReference type="PANTHER" id="PTHR24416:SF617">
    <property type="entry name" value="RET ONCOGENE, ISOFORM A"/>
    <property type="match status" value="1"/>
</dbReference>
<keyword evidence="6" id="KW-0325">Glycoprotein</keyword>
<comment type="caution">
    <text evidence="12">The sequence shown here is derived from an EMBL/GenBank/DDBJ whole genome shotgun (WGS) entry which is preliminary data.</text>
</comment>
<evidence type="ECO:0000256" key="7">
    <source>
        <dbReference type="SAM" id="Phobius"/>
    </source>
</evidence>
<dbReference type="GO" id="GO:0007169">
    <property type="term" value="P:cell surface receptor protein tyrosine kinase signaling pathway"/>
    <property type="evidence" value="ECO:0007669"/>
    <property type="project" value="TreeGrafter"/>
</dbReference>
<keyword evidence="3 8" id="KW-0732">Signal</keyword>
<dbReference type="Gene3D" id="3.30.200.20">
    <property type="entry name" value="Phosphorylase Kinase, domain 1"/>
    <property type="match status" value="1"/>
</dbReference>
<dbReference type="InterPro" id="IPR057598">
    <property type="entry name" value="Fn3_PTPRU"/>
</dbReference>
<keyword evidence="5 7" id="KW-0472">Membrane</keyword>
<dbReference type="InterPro" id="IPR011009">
    <property type="entry name" value="Kinase-like_dom_sf"/>
</dbReference>
<dbReference type="PANTHER" id="PTHR24416">
    <property type="entry name" value="TYROSINE-PROTEIN KINASE RECEPTOR"/>
    <property type="match status" value="1"/>
</dbReference>